<dbReference type="InterPro" id="IPR015797">
    <property type="entry name" value="NUDIX_hydrolase-like_dom_sf"/>
</dbReference>
<reference evidence="9 10" key="1">
    <citation type="journal article" date="2017" name="Mol. Ecol.">
        <title>Comparative and population genomic landscape of Phellinus noxius: A hypervariable fungus causing root rot in trees.</title>
        <authorList>
            <person name="Chung C.L."/>
            <person name="Lee T.J."/>
            <person name="Akiba M."/>
            <person name="Lee H.H."/>
            <person name="Kuo T.H."/>
            <person name="Liu D."/>
            <person name="Ke H.M."/>
            <person name="Yokoi T."/>
            <person name="Roa M.B."/>
            <person name="Lu M.J."/>
            <person name="Chang Y.Y."/>
            <person name="Ann P.J."/>
            <person name="Tsai J.N."/>
            <person name="Chen C.Y."/>
            <person name="Tzean S.S."/>
            <person name="Ota Y."/>
            <person name="Hattori T."/>
            <person name="Sahashi N."/>
            <person name="Liou R.F."/>
            <person name="Kikuchi T."/>
            <person name="Tsai I.J."/>
        </authorList>
    </citation>
    <scope>NUCLEOTIDE SEQUENCE [LARGE SCALE GENOMIC DNA]</scope>
    <source>
        <strain evidence="9 10">FFPRI411160</strain>
    </source>
</reference>
<evidence type="ECO:0000259" key="8">
    <source>
        <dbReference type="PROSITE" id="PS51462"/>
    </source>
</evidence>
<name>A0A286UPH0_9AGAM</name>
<keyword evidence="10" id="KW-1185">Reference proteome</keyword>
<dbReference type="EMBL" id="NBII01000003">
    <property type="protein sequence ID" value="PAV21472.1"/>
    <property type="molecule type" value="Genomic_DNA"/>
</dbReference>
<dbReference type="FunFam" id="3.90.79.10:FF:000036">
    <property type="entry name" value="Nudix hydrolase 11"/>
    <property type="match status" value="1"/>
</dbReference>
<evidence type="ECO:0000256" key="5">
    <source>
        <dbReference type="ARBA" id="ARBA00022842"/>
    </source>
</evidence>
<protein>
    <recommendedName>
        <fullName evidence="8">Nudix hydrolase domain-containing protein</fullName>
    </recommendedName>
</protein>
<dbReference type="GO" id="GO:0010945">
    <property type="term" value="F:coenzyme A diphosphatase activity"/>
    <property type="evidence" value="ECO:0007669"/>
    <property type="project" value="InterPro"/>
</dbReference>
<comment type="caution">
    <text evidence="9">The sequence shown here is derived from an EMBL/GenBank/DDBJ whole genome shotgun (WGS) entry which is preliminary data.</text>
</comment>
<evidence type="ECO:0000256" key="6">
    <source>
        <dbReference type="ARBA" id="ARBA00023211"/>
    </source>
</evidence>
<evidence type="ECO:0000256" key="1">
    <source>
        <dbReference type="ARBA" id="ARBA00001936"/>
    </source>
</evidence>
<feature type="domain" description="Nudix hydrolase" evidence="8">
    <location>
        <begin position="56"/>
        <end position="203"/>
    </location>
</feature>
<dbReference type="PANTHER" id="PTHR12992">
    <property type="entry name" value="NUDIX HYDROLASE"/>
    <property type="match status" value="1"/>
</dbReference>
<accession>A0A286UPH0</accession>
<comment type="cofactor">
    <cofactor evidence="2">
        <name>Mg(2+)</name>
        <dbReference type="ChEBI" id="CHEBI:18420"/>
    </cofactor>
</comment>
<evidence type="ECO:0000256" key="2">
    <source>
        <dbReference type="ARBA" id="ARBA00001946"/>
    </source>
</evidence>
<proteinExistence type="predicted"/>
<feature type="region of interest" description="Disordered" evidence="7">
    <location>
        <begin position="278"/>
        <end position="309"/>
    </location>
</feature>
<dbReference type="STRING" id="2282107.A0A286UPH0"/>
<evidence type="ECO:0000256" key="4">
    <source>
        <dbReference type="ARBA" id="ARBA00022801"/>
    </source>
</evidence>
<dbReference type="OrthoDB" id="10260614at2759"/>
<dbReference type="GO" id="GO:0008893">
    <property type="term" value="F:guanosine-3',5'-bis(diphosphate) 3'-diphosphatase activity"/>
    <property type="evidence" value="ECO:0007669"/>
    <property type="project" value="UniProtKB-ARBA"/>
</dbReference>
<evidence type="ECO:0000313" key="10">
    <source>
        <dbReference type="Proteomes" id="UP000217199"/>
    </source>
</evidence>
<keyword evidence="4" id="KW-0378">Hydrolase</keyword>
<evidence type="ECO:0000256" key="3">
    <source>
        <dbReference type="ARBA" id="ARBA00022723"/>
    </source>
</evidence>
<dbReference type="GO" id="GO:0005737">
    <property type="term" value="C:cytoplasm"/>
    <property type="evidence" value="ECO:0007669"/>
    <property type="project" value="UniProtKB-ARBA"/>
</dbReference>
<dbReference type="InterPro" id="IPR000086">
    <property type="entry name" value="NUDIX_hydrolase_dom"/>
</dbReference>
<dbReference type="InParanoid" id="A0A286UPH0"/>
<dbReference type="GO" id="GO:0090407">
    <property type="term" value="P:organophosphate biosynthetic process"/>
    <property type="evidence" value="ECO:0007669"/>
    <property type="project" value="UniProtKB-ARBA"/>
</dbReference>
<keyword evidence="3" id="KW-0479">Metal-binding</keyword>
<dbReference type="Gene3D" id="3.90.79.10">
    <property type="entry name" value="Nucleoside Triphosphate Pyrophosphohydrolase"/>
    <property type="match status" value="1"/>
</dbReference>
<dbReference type="Pfam" id="PF00293">
    <property type="entry name" value="NUDIX"/>
    <property type="match status" value="1"/>
</dbReference>
<dbReference type="InterPro" id="IPR045121">
    <property type="entry name" value="CoAse"/>
</dbReference>
<dbReference type="GO" id="GO:0034654">
    <property type="term" value="P:nucleobase-containing compound biosynthetic process"/>
    <property type="evidence" value="ECO:0007669"/>
    <property type="project" value="UniProtKB-ARBA"/>
</dbReference>
<dbReference type="PANTHER" id="PTHR12992:SF45">
    <property type="entry name" value="NUDIX HYDROLASE DOMAIN-CONTAINING PROTEIN"/>
    <property type="match status" value="1"/>
</dbReference>
<organism evidence="9 10">
    <name type="scientific">Pyrrhoderma noxium</name>
    <dbReference type="NCBI Taxonomy" id="2282107"/>
    <lineage>
        <taxon>Eukaryota</taxon>
        <taxon>Fungi</taxon>
        <taxon>Dikarya</taxon>
        <taxon>Basidiomycota</taxon>
        <taxon>Agaricomycotina</taxon>
        <taxon>Agaricomycetes</taxon>
        <taxon>Hymenochaetales</taxon>
        <taxon>Hymenochaetaceae</taxon>
        <taxon>Pyrrhoderma</taxon>
    </lineage>
</organism>
<sequence>MTNSFRKRFNINLLDFHSQTTNKDILEPLTEDASCCLRNLGAYKVPQSLRIKGPRSRSAAVLVALFVGRTGDIHVLLSQRSKTLRTYAGDTSLPGGKVEPTDRNIEDTARREAFEEIGLSLDKRKVPLLCILEPFLAGNQLLVTPVVVLVLDKTLRPILNGAEVSSLFSHPLKSFMSSENSHPNENNAETPYYTFYDYPWDSGGRKYHVRMHRFLTGRESKGIKPVFGLTAAILIRVATIGYGRDPDFDVLAPNQPAMSERIKYALRNDQRFINAFNEEKEAHRRRKKSSVSETNPRTVWTGRTARSRL</sequence>
<dbReference type="GO" id="GO:0015938">
    <property type="term" value="P:coenzyme A catabolic process"/>
    <property type="evidence" value="ECO:0007669"/>
    <property type="project" value="TreeGrafter"/>
</dbReference>
<dbReference type="AlphaFoldDB" id="A0A286UPH0"/>
<dbReference type="GO" id="GO:0046872">
    <property type="term" value="F:metal ion binding"/>
    <property type="evidence" value="ECO:0007669"/>
    <property type="project" value="UniProtKB-KW"/>
</dbReference>
<dbReference type="Proteomes" id="UP000217199">
    <property type="component" value="Unassembled WGS sequence"/>
</dbReference>
<evidence type="ECO:0000313" key="9">
    <source>
        <dbReference type="EMBL" id="PAV21472.1"/>
    </source>
</evidence>
<dbReference type="PROSITE" id="PS51462">
    <property type="entry name" value="NUDIX"/>
    <property type="match status" value="1"/>
</dbReference>
<dbReference type="CDD" id="cd03426">
    <property type="entry name" value="NUDIX_CoAse_Nudt7"/>
    <property type="match status" value="1"/>
</dbReference>
<comment type="cofactor">
    <cofactor evidence="1">
        <name>Mn(2+)</name>
        <dbReference type="ChEBI" id="CHEBI:29035"/>
    </cofactor>
</comment>
<gene>
    <name evidence="9" type="ORF">PNOK_0409900</name>
</gene>
<keyword evidence="6" id="KW-0464">Manganese</keyword>
<keyword evidence="5" id="KW-0460">Magnesium</keyword>
<evidence type="ECO:0000256" key="7">
    <source>
        <dbReference type="SAM" id="MobiDB-lite"/>
    </source>
</evidence>
<dbReference type="SUPFAM" id="SSF55811">
    <property type="entry name" value="Nudix"/>
    <property type="match status" value="1"/>
</dbReference>